<dbReference type="Pfam" id="PF00929">
    <property type="entry name" value="RNase_T"/>
    <property type="match status" value="1"/>
</dbReference>
<reference evidence="5" key="1">
    <citation type="submission" date="2009-10" db="EMBL/GenBank/DDBJ databases">
        <title>The complete chromosome of Gordonia bronchialis DSM 43247.</title>
        <authorList>
            <consortium name="US DOE Joint Genome Institute (JGI-PGF)"/>
            <person name="Lucas S."/>
            <person name="Copeland A."/>
            <person name="Lapidus A."/>
            <person name="Glavina del Rio T."/>
            <person name="Dalin E."/>
            <person name="Tice H."/>
            <person name="Bruce D."/>
            <person name="Goodwin L."/>
            <person name="Pitluck S."/>
            <person name="Kyrpides N."/>
            <person name="Mavromatis K."/>
            <person name="Ivanova N."/>
            <person name="Ovchinnikova G."/>
            <person name="Saunders E."/>
            <person name="Brettin T."/>
            <person name="Detter J.C."/>
            <person name="Han C."/>
            <person name="Larimer F."/>
            <person name="Land M."/>
            <person name="Hauser L."/>
            <person name="Markowitz V."/>
            <person name="Cheng J.-F."/>
            <person name="Hugenholtz P."/>
            <person name="Woyke T."/>
            <person name="Wu D."/>
            <person name="Jando M."/>
            <person name="Schneider S."/>
            <person name="Goeker M."/>
            <person name="Klenk H.-P."/>
            <person name="Eisen J.A."/>
        </authorList>
    </citation>
    <scope>NUCLEOTIDE SEQUENCE [LARGE SCALE GENOMIC DNA]</scope>
    <source>
        <strain evidence="5">ATCC 25592 / DSM 43247 / BCRC 13721 / JCM 3198 / KCTC 3076 / NBRC 16047 / NCTC 10667</strain>
    </source>
</reference>
<dbReference type="GO" id="GO:0004527">
    <property type="term" value="F:exonuclease activity"/>
    <property type="evidence" value="ECO:0007669"/>
    <property type="project" value="UniProtKB-KW"/>
</dbReference>
<dbReference type="InterPro" id="IPR036397">
    <property type="entry name" value="RNaseH_sf"/>
</dbReference>
<organism evidence="4 5">
    <name type="scientific">Gordonia bronchialis (strain ATCC 25592 / DSM 43247 / BCRC 13721 / JCM 3198 / KCTC 3076 / NBRC 16047 / NCTC 10667)</name>
    <name type="common">Rhodococcus bronchialis</name>
    <dbReference type="NCBI Taxonomy" id="526226"/>
    <lineage>
        <taxon>Bacteria</taxon>
        <taxon>Bacillati</taxon>
        <taxon>Actinomycetota</taxon>
        <taxon>Actinomycetes</taxon>
        <taxon>Mycobacteriales</taxon>
        <taxon>Gordoniaceae</taxon>
        <taxon>Gordonia</taxon>
    </lineage>
</organism>
<dbReference type="SUPFAM" id="SSF53098">
    <property type="entry name" value="Ribonuclease H-like"/>
    <property type="match status" value="1"/>
</dbReference>
<dbReference type="SMART" id="SM00479">
    <property type="entry name" value="EXOIII"/>
    <property type="match status" value="1"/>
</dbReference>
<dbReference type="Gene3D" id="3.40.50.10190">
    <property type="entry name" value="BRCT domain"/>
    <property type="match status" value="1"/>
</dbReference>
<dbReference type="InterPro" id="IPR013520">
    <property type="entry name" value="Ribonucl_H"/>
</dbReference>
<dbReference type="PANTHER" id="PTHR32097">
    <property type="entry name" value="CAMP-BINDING PROTEIN 1-RELATED"/>
    <property type="match status" value="1"/>
</dbReference>
<keyword evidence="2 4" id="KW-0269">Exonuclease</keyword>
<evidence type="ECO:0000313" key="4">
    <source>
        <dbReference type="EMBL" id="ACY23887.1"/>
    </source>
</evidence>
<accession>D0L8D9</accession>
<dbReference type="RefSeq" id="WP_012836358.1">
    <property type="nucleotide sequence ID" value="NC_013441.1"/>
</dbReference>
<evidence type="ECO:0000259" key="3">
    <source>
        <dbReference type="SMART" id="SM00479"/>
    </source>
</evidence>
<dbReference type="InterPro" id="IPR003325">
    <property type="entry name" value="TerD"/>
</dbReference>
<keyword evidence="2 4" id="KW-0540">Nuclease</keyword>
<keyword evidence="5" id="KW-1185">Reference proteome</keyword>
<dbReference type="PANTHER" id="PTHR32097:SF4">
    <property type="entry name" value="GENERAL STRESS PROTEIN 16U"/>
    <property type="match status" value="1"/>
</dbReference>
<dbReference type="STRING" id="526226.Gbro_4769"/>
<dbReference type="Pfam" id="PF02342">
    <property type="entry name" value="TerD"/>
    <property type="match status" value="1"/>
</dbReference>
<dbReference type="FunFam" id="3.30.420.10:FF:000045">
    <property type="entry name" value="3'-5' exonuclease DinG"/>
    <property type="match status" value="1"/>
</dbReference>
<dbReference type="InterPro" id="IPR051324">
    <property type="entry name" value="Stress/Tellurium_Resist"/>
</dbReference>
<dbReference type="CDD" id="cd06974">
    <property type="entry name" value="TerD_like"/>
    <property type="match status" value="1"/>
</dbReference>
<proteinExistence type="inferred from homology"/>
<dbReference type="GO" id="GO:0003676">
    <property type="term" value="F:nucleic acid binding"/>
    <property type="evidence" value="ECO:0007669"/>
    <property type="project" value="InterPro"/>
</dbReference>
<keyword evidence="2 4" id="KW-0378">Hydrolase</keyword>
<dbReference type="CDD" id="cd06127">
    <property type="entry name" value="DEDDh"/>
    <property type="match status" value="1"/>
</dbReference>
<dbReference type="Gene3D" id="3.30.420.10">
    <property type="entry name" value="Ribonuclease H-like superfamily/Ribonuclease H"/>
    <property type="match status" value="1"/>
</dbReference>
<dbReference type="InterPro" id="IPR012337">
    <property type="entry name" value="RNaseH-like_sf"/>
</dbReference>
<protein>
    <submittedName>
        <fullName evidence="4">Exonuclease RNase T and DNA polymerase III</fullName>
    </submittedName>
</protein>
<feature type="domain" description="Exonuclease" evidence="3">
    <location>
        <begin position="9"/>
        <end position="174"/>
    </location>
</feature>
<sequence>MITGVGKSGWVLVDVETTGTNARRDRVLSLATMTLDYDGRVEDEYATLLNPGCDPGPVHIHNLTRDRLHGAPTFDVTMSPLQQMLAGRTMVAHNATFDHGFLVEEARRLGATLPIDHRLCTVTLARRLQLDVPNVKLGTLATYWGIRQRAAHDARDDVRTLAEVFRRSLDLAETLGLRLPVVACGVNSRAFPDKVTRVPCPWRDPGRFDPAVGLIQGTKVAITGPTTVPRTELARRLSDAGLDVMNSVSGKTGIVIANPGSPDSRKLQRARLDGTPVLDEGTMLRLADHILPGTLKSAPETIEVVTVIHPPSSPPTRQPARRSGPWASRRVLILGGSHLEATVMRSRIVQLGAVPAINLTAAVTDVLLLDGGDGDPRMPRIRERALTILEMHHVDAALGVDPDPGTAGVDTAGQGSAAAMMSPGEVIDLPSDVAQFTVNVSWSAEAEQPPEVDVVAFELDTANRVLTDDEFVFYNQPASPDGAVRLTIDGSCEQGISIDLRQVPPDVARIAVGAAIESQTFGDLGALSVSVDTEEAGIATAVLDAATTERSMIIAEIYRRGDVWRLRMIGQGYDDDLGAFAVRYGVEVDD</sequence>
<reference evidence="4 5" key="2">
    <citation type="journal article" date="2010" name="Stand. Genomic Sci.">
        <title>Complete genome sequence of Gordonia bronchialis type strain (3410).</title>
        <authorList>
            <person name="Ivanova N."/>
            <person name="Sikorski J."/>
            <person name="Jando M."/>
            <person name="Lapidus A."/>
            <person name="Nolan M."/>
            <person name="Lucas S."/>
            <person name="Del Rio T.G."/>
            <person name="Tice H."/>
            <person name="Copeland A."/>
            <person name="Cheng J.F."/>
            <person name="Chen F."/>
            <person name="Bruce D."/>
            <person name="Goodwin L."/>
            <person name="Pitluck S."/>
            <person name="Mavromatis K."/>
            <person name="Ovchinnikova G."/>
            <person name="Pati A."/>
            <person name="Chen A."/>
            <person name="Palaniappan K."/>
            <person name="Land M."/>
            <person name="Hauser L."/>
            <person name="Chang Y.J."/>
            <person name="Jeffries C.D."/>
            <person name="Chain P."/>
            <person name="Saunders E."/>
            <person name="Han C."/>
            <person name="Detter J.C."/>
            <person name="Brettin T."/>
            <person name="Rohde M."/>
            <person name="Goker M."/>
            <person name="Bristow J."/>
            <person name="Eisen J.A."/>
            <person name="Markowitz V."/>
            <person name="Hugenholtz P."/>
            <person name="Klenk H.P."/>
            <person name="Kyrpides N.C."/>
        </authorList>
    </citation>
    <scope>NUCLEOTIDE SEQUENCE [LARGE SCALE GENOMIC DNA]</scope>
    <source>
        <strain evidence="5">ATCC 25592 / DSM 43247 / BCRC 13721 / JCM 3198 / KCTC 3076 / NBRC 16047 / NCTC 10667</strain>
    </source>
</reference>
<comment type="similarity">
    <text evidence="1">Belongs to the CAPAB/TerDEXZ family.</text>
</comment>
<evidence type="ECO:0000256" key="1">
    <source>
        <dbReference type="ARBA" id="ARBA00008775"/>
    </source>
</evidence>
<dbReference type="EMBL" id="CP001802">
    <property type="protein sequence ID" value="ACY23887.1"/>
    <property type="molecule type" value="Genomic_DNA"/>
</dbReference>
<evidence type="ECO:0000256" key="2">
    <source>
        <dbReference type="ARBA" id="ARBA00022839"/>
    </source>
</evidence>
<dbReference type="AlphaFoldDB" id="D0L8D9"/>
<dbReference type="Proteomes" id="UP000001219">
    <property type="component" value="Chromosome"/>
</dbReference>
<dbReference type="KEGG" id="gbr:Gbro_4769"/>
<dbReference type="eggNOG" id="COG0847">
    <property type="taxonomic scope" value="Bacteria"/>
</dbReference>
<dbReference type="eggNOG" id="COG2310">
    <property type="taxonomic scope" value="Bacteria"/>
</dbReference>
<dbReference type="InterPro" id="IPR036420">
    <property type="entry name" value="BRCT_dom_sf"/>
</dbReference>
<gene>
    <name evidence="4" type="ordered locus">Gbro_4769</name>
</gene>
<name>D0L8D9_GORB4</name>
<dbReference type="SUPFAM" id="SSF52113">
    <property type="entry name" value="BRCT domain"/>
    <property type="match status" value="1"/>
</dbReference>
<dbReference type="Gene3D" id="2.60.60.30">
    <property type="entry name" value="sav2460 like domains"/>
    <property type="match status" value="1"/>
</dbReference>
<evidence type="ECO:0000313" key="5">
    <source>
        <dbReference type="Proteomes" id="UP000001219"/>
    </source>
</evidence>
<dbReference type="HOGENOM" id="CLU_416716_0_0_11"/>